<evidence type="ECO:0000256" key="1">
    <source>
        <dbReference type="ARBA" id="ARBA00022491"/>
    </source>
</evidence>
<dbReference type="SUPFAM" id="SSF46689">
    <property type="entry name" value="Homeodomain-like"/>
    <property type="match status" value="1"/>
</dbReference>
<evidence type="ECO:0000259" key="4">
    <source>
        <dbReference type="PROSITE" id="PS50977"/>
    </source>
</evidence>
<dbReference type="Gene3D" id="1.10.357.10">
    <property type="entry name" value="Tetracycline Repressor, domain 2"/>
    <property type="match status" value="1"/>
</dbReference>
<dbReference type="InterPro" id="IPR050624">
    <property type="entry name" value="HTH-type_Tx_Regulator"/>
</dbReference>
<keyword evidence="2 3" id="KW-0238">DNA-binding</keyword>
<dbReference type="InterPro" id="IPR009057">
    <property type="entry name" value="Homeodomain-like_sf"/>
</dbReference>
<keyword evidence="6" id="KW-1185">Reference proteome</keyword>
<proteinExistence type="predicted"/>
<evidence type="ECO:0000256" key="2">
    <source>
        <dbReference type="ARBA" id="ARBA00023125"/>
    </source>
</evidence>
<dbReference type="InterPro" id="IPR001647">
    <property type="entry name" value="HTH_TetR"/>
</dbReference>
<dbReference type="InterPro" id="IPR039532">
    <property type="entry name" value="TetR_C_Firmicutes"/>
</dbReference>
<dbReference type="Pfam" id="PF14278">
    <property type="entry name" value="TetR_C_8"/>
    <property type="match status" value="1"/>
</dbReference>
<sequence length="195" mass="23466">MMNVPDKRMRRTKMMFHEALLALLQEKNFEAISISEIVRKAGVNRGTFYFHYQQKEDLLEEMVNTMLAQMIAAYRKPHKSYQEMTITEISTYPLFEHFMENKLFYQTLLNSSFPINLHERMLQTMEHHYHQDIDFFLPAISKEMNLDLFCSYRVHGLIGFILNWIKNDFDHPIEYMAEQLVKIVTINTQKIYIKR</sequence>
<dbReference type="Proteomes" id="UP001357223">
    <property type="component" value="Chromosome"/>
</dbReference>
<feature type="DNA-binding region" description="H-T-H motif" evidence="3">
    <location>
        <begin position="33"/>
        <end position="52"/>
    </location>
</feature>
<evidence type="ECO:0000313" key="6">
    <source>
        <dbReference type="Proteomes" id="UP001357223"/>
    </source>
</evidence>
<dbReference type="PROSITE" id="PS50977">
    <property type="entry name" value="HTH_TETR_2"/>
    <property type="match status" value="1"/>
</dbReference>
<reference evidence="5 6" key="1">
    <citation type="submission" date="2023-10" db="EMBL/GenBank/DDBJ databases">
        <title>Niallia locisalis sp.nov. isolated from a salt pond sample.</title>
        <authorList>
            <person name="Li X.-J."/>
            <person name="Dong L."/>
        </authorList>
    </citation>
    <scope>NUCLEOTIDE SEQUENCE [LARGE SCALE GENOMIC DNA]</scope>
    <source>
        <strain evidence="5 6">DSM 29761</strain>
    </source>
</reference>
<feature type="domain" description="HTH tetR-type" evidence="4">
    <location>
        <begin position="10"/>
        <end position="70"/>
    </location>
</feature>
<gene>
    <name evidence="5" type="ORF">R4Z09_19970</name>
</gene>
<protein>
    <submittedName>
        <fullName evidence="5">TetR/AcrR family transcriptional regulator</fullName>
    </submittedName>
</protein>
<keyword evidence="1" id="KW-0678">Repressor</keyword>
<evidence type="ECO:0000313" key="5">
    <source>
        <dbReference type="EMBL" id="WVX79552.1"/>
    </source>
</evidence>
<evidence type="ECO:0000256" key="3">
    <source>
        <dbReference type="PROSITE-ProRule" id="PRU00335"/>
    </source>
</evidence>
<dbReference type="PANTHER" id="PTHR43479:SF7">
    <property type="entry name" value="TETR-FAMILY TRANSCRIPTIONAL REGULATOR"/>
    <property type="match status" value="1"/>
</dbReference>
<organism evidence="5 6">
    <name type="scientific">Niallia oryzisoli</name>
    <dbReference type="NCBI Taxonomy" id="1737571"/>
    <lineage>
        <taxon>Bacteria</taxon>
        <taxon>Bacillati</taxon>
        <taxon>Bacillota</taxon>
        <taxon>Bacilli</taxon>
        <taxon>Bacillales</taxon>
        <taxon>Bacillaceae</taxon>
        <taxon>Niallia</taxon>
    </lineage>
</organism>
<dbReference type="EMBL" id="CP137640">
    <property type="protein sequence ID" value="WVX79552.1"/>
    <property type="molecule type" value="Genomic_DNA"/>
</dbReference>
<dbReference type="Pfam" id="PF00440">
    <property type="entry name" value="TetR_N"/>
    <property type="match status" value="1"/>
</dbReference>
<accession>A0ABZ2CC05</accession>
<dbReference type="PANTHER" id="PTHR43479">
    <property type="entry name" value="ACREF/ENVCD OPERON REPRESSOR-RELATED"/>
    <property type="match status" value="1"/>
</dbReference>
<name>A0ABZ2CC05_9BACI</name>
<dbReference type="RefSeq" id="WP_338448486.1">
    <property type="nucleotide sequence ID" value="NZ_CP137640.1"/>
</dbReference>